<evidence type="ECO:0000313" key="1">
    <source>
        <dbReference type="EMBL" id="AEB13639.1"/>
    </source>
</evidence>
<dbReference type="KEGG" id="tsu:Tresu_0700"/>
<dbReference type="AlphaFoldDB" id="F2NVC9"/>
<dbReference type="PROSITE" id="PS51257">
    <property type="entry name" value="PROKAR_LIPOPROTEIN"/>
    <property type="match status" value="1"/>
</dbReference>
<reference evidence="2" key="2">
    <citation type="submission" date="2011-04" db="EMBL/GenBank/DDBJ databases">
        <title>The complete genome of chromosome of Treponema succinifaciens DSM 2489.</title>
        <authorList>
            <person name="Lucas S."/>
            <person name="Copeland A."/>
            <person name="Lapidus A."/>
            <person name="Bruce D."/>
            <person name="Goodwin L."/>
            <person name="Pitluck S."/>
            <person name="Peters L."/>
            <person name="Kyrpides N."/>
            <person name="Mavromatis K."/>
            <person name="Ivanova N."/>
            <person name="Ovchinnikova G."/>
            <person name="Teshima H."/>
            <person name="Detter J.C."/>
            <person name="Tapia R."/>
            <person name="Han C."/>
            <person name="Land M."/>
            <person name="Hauser L."/>
            <person name="Markowitz V."/>
            <person name="Cheng J.-F."/>
            <person name="Hugenholtz P."/>
            <person name="Woyke T."/>
            <person name="Wu D."/>
            <person name="Gronow S."/>
            <person name="Wellnitz S."/>
            <person name="Brambilla E."/>
            <person name="Klenk H.-P."/>
            <person name="Eisen J.A."/>
        </authorList>
    </citation>
    <scope>NUCLEOTIDE SEQUENCE [LARGE SCALE GENOMIC DNA]</scope>
    <source>
        <strain evidence="2">ATCC 33096 / DSM 2489 / 6091</strain>
    </source>
</reference>
<gene>
    <name evidence="1" type="ordered locus">Tresu_0700</name>
</gene>
<dbReference type="STRING" id="869209.Tresu_0700"/>
<dbReference type="Proteomes" id="UP000006852">
    <property type="component" value="Chromosome"/>
</dbReference>
<sequence length="50" mass="5836">MLNSKFYISIKLPAQWAVSITTGCTARWLDHRGGYEPLVMLYFIIIRTFL</sequence>
<evidence type="ECO:0000313" key="2">
    <source>
        <dbReference type="Proteomes" id="UP000006852"/>
    </source>
</evidence>
<name>F2NVC9_TRES6</name>
<proteinExistence type="predicted"/>
<keyword evidence="2" id="KW-1185">Reference proteome</keyword>
<organism evidence="1 2">
    <name type="scientific">Treponema succinifaciens (strain ATCC 33096 / DSM 2489 / 6091)</name>
    <dbReference type="NCBI Taxonomy" id="869209"/>
    <lineage>
        <taxon>Bacteria</taxon>
        <taxon>Pseudomonadati</taxon>
        <taxon>Spirochaetota</taxon>
        <taxon>Spirochaetia</taxon>
        <taxon>Spirochaetales</taxon>
        <taxon>Treponemataceae</taxon>
        <taxon>Treponema</taxon>
    </lineage>
</organism>
<dbReference type="EMBL" id="CP002631">
    <property type="protein sequence ID" value="AEB13639.1"/>
    <property type="molecule type" value="Genomic_DNA"/>
</dbReference>
<dbReference type="HOGENOM" id="CLU_3123898_0_0_12"/>
<protein>
    <submittedName>
        <fullName evidence="1">Uncharacterized protein</fullName>
    </submittedName>
</protein>
<reference evidence="1 2" key="1">
    <citation type="journal article" date="2011" name="Stand. Genomic Sci.">
        <title>Complete genome sequence of Treponema succinifaciens type strain (6091).</title>
        <authorList>
            <person name="Han C."/>
            <person name="Gronow S."/>
            <person name="Teshima H."/>
            <person name="Lapidus A."/>
            <person name="Nolan M."/>
            <person name="Lucas S."/>
            <person name="Hammon N."/>
            <person name="Deshpande S."/>
            <person name="Cheng J.F."/>
            <person name="Zeytun A."/>
            <person name="Tapia R."/>
            <person name="Goodwin L."/>
            <person name="Pitluck S."/>
            <person name="Liolios K."/>
            <person name="Pagani I."/>
            <person name="Ivanova N."/>
            <person name="Mavromatis K."/>
            <person name="Mikhailova N."/>
            <person name="Huntemann M."/>
            <person name="Pati A."/>
            <person name="Chen A."/>
            <person name="Palaniappan K."/>
            <person name="Land M."/>
            <person name="Hauser L."/>
            <person name="Brambilla E.M."/>
            <person name="Rohde M."/>
            <person name="Goker M."/>
            <person name="Woyke T."/>
            <person name="Bristow J."/>
            <person name="Eisen J.A."/>
            <person name="Markowitz V."/>
            <person name="Hugenholtz P."/>
            <person name="Kyrpides N.C."/>
            <person name="Klenk H.P."/>
            <person name="Detter J.C."/>
        </authorList>
    </citation>
    <scope>NUCLEOTIDE SEQUENCE [LARGE SCALE GENOMIC DNA]</scope>
    <source>
        <strain evidence="2">ATCC 33096 / DSM 2489 / 6091</strain>
    </source>
</reference>
<accession>F2NVC9</accession>